<evidence type="ECO:0000313" key="2">
    <source>
        <dbReference type="Proteomes" id="UP000028123"/>
    </source>
</evidence>
<dbReference type="Proteomes" id="UP000028123">
    <property type="component" value="Unassembled WGS sequence"/>
</dbReference>
<organism evidence="1 2">
    <name type="scientific">Paenibacillus tyrfis</name>
    <dbReference type="NCBI Taxonomy" id="1501230"/>
    <lineage>
        <taxon>Bacteria</taxon>
        <taxon>Bacillati</taxon>
        <taxon>Bacillota</taxon>
        <taxon>Bacilli</taxon>
        <taxon>Bacillales</taxon>
        <taxon>Paenibacillaceae</taxon>
        <taxon>Paenibacillus</taxon>
    </lineage>
</organism>
<sequence length="96" mass="10262">MKFQVNKGYVKHEGVFHSKGSFFDASPDDMEELLQNGTVAVYSETFGTDNYVAPADDDEALGGAEADGHDDLVPAFHADDVIVDAAAGSAPKRSRK</sequence>
<keyword evidence="2" id="KW-1185">Reference proteome</keyword>
<dbReference type="OrthoDB" id="2665157at2"/>
<protein>
    <submittedName>
        <fullName evidence="1">Uncharacterized protein</fullName>
    </submittedName>
</protein>
<comment type="caution">
    <text evidence="1">The sequence shown here is derived from an EMBL/GenBank/DDBJ whole genome shotgun (WGS) entry which is preliminary data.</text>
</comment>
<accession>A0A081NV38</accession>
<dbReference type="EMBL" id="JNVM01000040">
    <property type="protein sequence ID" value="KEQ22311.1"/>
    <property type="molecule type" value="Genomic_DNA"/>
</dbReference>
<reference evidence="1 2" key="1">
    <citation type="submission" date="2014-06" db="EMBL/GenBank/DDBJ databases">
        <title>Draft genome sequence of Paenibacillus sp. MSt1.</title>
        <authorList>
            <person name="Aw Y.K."/>
            <person name="Ong K.S."/>
            <person name="Gan H.M."/>
            <person name="Lee S.M."/>
        </authorList>
    </citation>
    <scope>NUCLEOTIDE SEQUENCE [LARGE SCALE GENOMIC DNA]</scope>
    <source>
        <strain evidence="1 2">MSt1</strain>
    </source>
</reference>
<name>A0A081NV38_9BACL</name>
<dbReference type="AlphaFoldDB" id="A0A081NV38"/>
<dbReference type="RefSeq" id="WP_036691575.1">
    <property type="nucleotide sequence ID" value="NZ_JNVM01000040.1"/>
</dbReference>
<proteinExistence type="predicted"/>
<evidence type="ECO:0000313" key="1">
    <source>
        <dbReference type="EMBL" id="KEQ22311.1"/>
    </source>
</evidence>
<gene>
    <name evidence="1" type="ORF">ET33_26435</name>
</gene>